<dbReference type="EMBL" id="RCZC01000002">
    <property type="protein sequence ID" value="TPG54916.1"/>
    <property type="molecule type" value="Genomic_DNA"/>
</dbReference>
<evidence type="ECO:0000256" key="1">
    <source>
        <dbReference type="SAM" id="Phobius"/>
    </source>
</evidence>
<evidence type="ECO:0000313" key="3">
    <source>
        <dbReference type="Proteomes" id="UP000319931"/>
    </source>
</evidence>
<keyword evidence="1" id="KW-0812">Transmembrane</keyword>
<keyword evidence="3" id="KW-1185">Reference proteome</keyword>
<keyword evidence="1" id="KW-1133">Transmembrane helix</keyword>
<name>A0A502G0W5_9SPHN</name>
<proteinExistence type="predicted"/>
<feature type="transmembrane region" description="Helical" evidence="1">
    <location>
        <begin position="193"/>
        <end position="217"/>
    </location>
</feature>
<dbReference type="AlphaFoldDB" id="A0A502G0W5"/>
<evidence type="ECO:0008006" key="4">
    <source>
        <dbReference type="Google" id="ProtNLM"/>
    </source>
</evidence>
<protein>
    <recommendedName>
        <fullName evidence="4">DUF4349 domain-containing protein</fullName>
    </recommendedName>
</protein>
<accession>A0A502G0W5</accession>
<comment type="caution">
    <text evidence="2">The sequence shown here is derived from an EMBL/GenBank/DDBJ whole genome shotgun (WGS) entry which is preliminary data.</text>
</comment>
<organism evidence="2 3">
    <name type="scientific">Sphingomonas glacialis</name>
    <dbReference type="NCBI Taxonomy" id="658225"/>
    <lineage>
        <taxon>Bacteria</taxon>
        <taxon>Pseudomonadati</taxon>
        <taxon>Pseudomonadota</taxon>
        <taxon>Alphaproteobacteria</taxon>
        <taxon>Sphingomonadales</taxon>
        <taxon>Sphingomonadaceae</taxon>
        <taxon>Sphingomonas</taxon>
    </lineage>
</organism>
<dbReference type="Proteomes" id="UP000319931">
    <property type="component" value="Unassembled WGS sequence"/>
</dbReference>
<evidence type="ECO:0000313" key="2">
    <source>
        <dbReference type="EMBL" id="TPG54916.1"/>
    </source>
</evidence>
<keyword evidence="1" id="KW-0472">Membrane</keyword>
<sequence length="230" mass="24515">MAFAYRYAFRMPAAKIAQAQEAHAQACEKLGPARCRITGMRYRLLGENNVEAMLAFKLDPGLARGFGRDAIASVTAESGKLVDAEISGTDAGAAIKQLETDAARLDEQRKRNAALLDNPKLKADQRSELSTRQAELDQTAAATRDSKAAQQESLAVTLMVFDYGAGPAVRGFDPSAPLTSAANTAIGSAQFTLALLLGGLALFGPPGLVAIVVVLLWRRWRPRKIATASD</sequence>
<gene>
    <name evidence="2" type="ORF">EAH76_09990</name>
</gene>
<reference evidence="2 3" key="1">
    <citation type="journal article" date="2019" name="Environ. Microbiol.">
        <title>Species interactions and distinct microbial communities in high Arctic permafrost affected cryosols are associated with the CH4 and CO2 gas fluxes.</title>
        <authorList>
            <person name="Altshuler I."/>
            <person name="Hamel J."/>
            <person name="Turney S."/>
            <person name="Magnuson E."/>
            <person name="Levesque R."/>
            <person name="Greer C."/>
            <person name="Whyte L.G."/>
        </authorList>
    </citation>
    <scope>NUCLEOTIDE SEQUENCE [LARGE SCALE GENOMIC DNA]</scope>
    <source>
        <strain evidence="2 3">E6.1</strain>
    </source>
</reference>